<dbReference type="EMBL" id="CM001222">
    <property type="protein sequence ID" value="AES75776.1"/>
    <property type="molecule type" value="Genomic_DNA"/>
</dbReference>
<name>G7KMH3_MEDTR</name>
<protein>
    <submittedName>
        <fullName evidence="1">SPA (Suppressor of phyA-105) family protein, putative</fullName>
    </submittedName>
</protein>
<sequence>MSEKVNKEKNVGMFWPTITLVPSSKLVCVVKCWDSSNILQSPNLSSLTHEGNQENGEVFSQQVENSHVLWKNDYVSKSQEEKFLHINDECHGAVGSKL</sequence>
<dbReference type="AlphaFoldDB" id="G7KMH3"/>
<reference evidence="2" key="3">
    <citation type="submission" date="2015-04" db="UniProtKB">
        <authorList>
            <consortium name="EnsemblPlants"/>
        </authorList>
    </citation>
    <scope>IDENTIFICATION</scope>
    <source>
        <strain evidence="2">cv. Jemalong A17</strain>
    </source>
</reference>
<proteinExistence type="predicted"/>
<reference evidence="1 3" key="2">
    <citation type="journal article" date="2014" name="BMC Genomics">
        <title>An improved genome release (version Mt4.0) for the model legume Medicago truncatula.</title>
        <authorList>
            <person name="Tang H."/>
            <person name="Krishnakumar V."/>
            <person name="Bidwell S."/>
            <person name="Rosen B."/>
            <person name="Chan A."/>
            <person name="Zhou S."/>
            <person name="Gentzbittel L."/>
            <person name="Childs K.L."/>
            <person name="Yandell M."/>
            <person name="Gundlach H."/>
            <person name="Mayer K.F."/>
            <person name="Schwartz D.C."/>
            <person name="Town C.D."/>
        </authorList>
    </citation>
    <scope>GENOME REANNOTATION</scope>
    <source>
        <strain evidence="2 3">cv. Jemalong A17</strain>
    </source>
</reference>
<organism evidence="1 3">
    <name type="scientific">Medicago truncatula</name>
    <name type="common">Barrel medic</name>
    <name type="synonym">Medicago tribuloides</name>
    <dbReference type="NCBI Taxonomy" id="3880"/>
    <lineage>
        <taxon>Eukaryota</taxon>
        <taxon>Viridiplantae</taxon>
        <taxon>Streptophyta</taxon>
        <taxon>Embryophyta</taxon>
        <taxon>Tracheophyta</taxon>
        <taxon>Spermatophyta</taxon>
        <taxon>Magnoliopsida</taxon>
        <taxon>eudicotyledons</taxon>
        <taxon>Gunneridae</taxon>
        <taxon>Pentapetalae</taxon>
        <taxon>rosids</taxon>
        <taxon>fabids</taxon>
        <taxon>Fabales</taxon>
        <taxon>Fabaceae</taxon>
        <taxon>Papilionoideae</taxon>
        <taxon>50 kb inversion clade</taxon>
        <taxon>NPAAA clade</taxon>
        <taxon>Hologalegina</taxon>
        <taxon>IRL clade</taxon>
        <taxon>Trifolieae</taxon>
        <taxon>Medicago</taxon>
    </lineage>
</organism>
<dbReference type="HOGENOM" id="CLU_2336866_0_0_1"/>
<evidence type="ECO:0000313" key="1">
    <source>
        <dbReference type="EMBL" id="AES75776.1"/>
    </source>
</evidence>
<reference evidence="1 3" key="1">
    <citation type="journal article" date="2011" name="Nature">
        <title>The Medicago genome provides insight into the evolution of rhizobial symbioses.</title>
        <authorList>
            <person name="Young N.D."/>
            <person name="Debelle F."/>
            <person name="Oldroyd G.E."/>
            <person name="Geurts R."/>
            <person name="Cannon S.B."/>
            <person name="Udvardi M.K."/>
            <person name="Benedito V.A."/>
            <person name="Mayer K.F."/>
            <person name="Gouzy J."/>
            <person name="Schoof H."/>
            <person name="Van de Peer Y."/>
            <person name="Proost S."/>
            <person name="Cook D.R."/>
            <person name="Meyers B.C."/>
            <person name="Spannagl M."/>
            <person name="Cheung F."/>
            <person name="De Mita S."/>
            <person name="Krishnakumar V."/>
            <person name="Gundlach H."/>
            <person name="Zhou S."/>
            <person name="Mudge J."/>
            <person name="Bharti A.K."/>
            <person name="Murray J.D."/>
            <person name="Naoumkina M.A."/>
            <person name="Rosen B."/>
            <person name="Silverstein K.A."/>
            <person name="Tang H."/>
            <person name="Rombauts S."/>
            <person name="Zhao P.X."/>
            <person name="Zhou P."/>
            <person name="Barbe V."/>
            <person name="Bardou P."/>
            <person name="Bechner M."/>
            <person name="Bellec A."/>
            <person name="Berger A."/>
            <person name="Berges H."/>
            <person name="Bidwell S."/>
            <person name="Bisseling T."/>
            <person name="Choisne N."/>
            <person name="Couloux A."/>
            <person name="Denny R."/>
            <person name="Deshpande S."/>
            <person name="Dai X."/>
            <person name="Doyle J.J."/>
            <person name="Dudez A.M."/>
            <person name="Farmer A.D."/>
            <person name="Fouteau S."/>
            <person name="Franken C."/>
            <person name="Gibelin C."/>
            <person name="Gish J."/>
            <person name="Goldstein S."/>
            <person name="Gonzalez A.J."/>
            <person name="Green P.J."/>
            <person name="Hallab A."/>
            <person name="Hartog M."/>
            <person name="Hua A."/>
            <person name="Humphray S.J."/>
            <person name="Jeong D.H."/>
            <person name="Jing Y."/>
            <person name="Jocker A."/>
            <person name="Kenton S.M."/>
            <person name="Kim D.J."/>
            <person name="Klee K."/>
            <person name="Lai H."/>
            <person name="Lang C."/>
            <person name="Lin S."/>
            <person name="Macmil S.L."/>
            <person name="Magdelenat G."/>
            <person name="Matthews L."/>
            <person name="McCorrison J."/>
            <person name="Monaghan E.L."/>
            <person name="Mun J.H."/>
            <person name="Najar F.Z."/>
            <person name="Nicholson C."/>
            <person name="Noirot C."/>
            <person name="O'Bleness M."/>
            <person name="Paule C.R."/>
            <person name="Poulain J."/>
            <person name="Prion F."/>
            <person name="Qin B."/>
            <person name="Qu C."/>
            <person name="Retzel E.F."/>
            <person name="Riddle C."/>
            <person name="Sallet E."/>
            <person name="Samain S."/>
            <person name="Samson N."/>
            <person name="Sanders I."/>
            <person name="Saurat O."/>
            <person name="Scarpelli C."/>
            <person name="Schiex T."/>
            <person name="Segurens B."/>
            <person name="Severin A.J."/>
            <person name="Sherrier D.J."/>
            <person name="Shi R."/>
            <person name="Sims S."/>
            <person name="Singer S.R."/>
            <person name="Sinharoy S."/>
            <person name="Sterck L."/>
            <person name="Viollet A."/>
            <person name="Wang B.B."/>
            <person name="Wang K."/>
            <person name="Wang M."/>
            <person name="Wang X."/>
            <person name="Warfsmann J."/>
            <person name="Weissenbach J."/>
            <person name="White D.D."/>
            <person name="White J.D."/>
            <person name="Wiley G.B."/>
            <person name="Wincker P."/>
            <person name="Xing Y."/>
            <person name="Yang L."/>
            <person name="Yao Z."/>
            <person name="Ying F."/>
            <person name="Zhai J."/>
            <person name="Zhou L."/>
            <person name="Zuber A."/>
            <person name="Denarie J."/>
            <person name="Dixon R.A."/>
            <person name="May G.D."/>
            <person name="Schwartz D.C."/>
            <person name="Rogers J."/>
            <person name="Quetier F."/>
            <person name="Town C.D."/>
            <person name="Roe B.A."/>
        </authorList>
    </citation>
    <scope>NUCLEOTIDE SEQUENCE [LARGE SCALE GENOMIC DNA]</scope>
    <source>
        <strain evidence="1">A17</strain>
        <strain evidence="2 3">cv. Jemalong A17</strain>
    </source>
</reference>
<dbReference type="Proteomes" id="UP000002051">
    <property type="component" value="Chromosome 6"/>
</dbReference>
<evidence type="ECO:0000313" key="3">
    <source>
        <dbReference type="Proteomes" id="UP000002051"/>
    </source>
</evidence>
<evidence type="ECO:0000313" key="2">
    <source>
        <dbReference type="EnsemblPlants" id="AES75776"/>
    </source>
</evidence>
<gene>
    <name evidence="1" type="ordered locus">MTR_6g059470</name>
</gene>
<keyword evidence="3" id="KW-1185">Reference proteome</keyword>
<accession>G7KMH3</accession>
<dbReference type="EnsemblPlants" id="AES75776">
    <property type="protein sequence ID" value="AES75776"/>
    <property type="gene ID" value="MTR_6g059470"/>
</dbReference>
<dbReference type="PaxDb" id="3880-AES75776"/>